<evidence type="ECO:0000313" key="2">
    <source>
        <dbReference type="Proteomes" id="UP000789920"/>
    </source>
</evidence>
<comment type="caution">
    <text evidence="1">The sequence shown here is derived from an EMBL/GenBank/DDBJ whole genome shotgun (WGS) entry which is preliminary data.</text>
</comment>
<gene>
    <name evidence="1" type="ORF">RPERSI_LOCUS35179</name>
</gene>
<name>A0ACA9SVW2_9GLOM</name>
<dbReference type="EMBL" id="CAJVQC010161263">
    <property type="protein sequence ID" value="CAG8848543.1"/>
    <property type="molecule type" value="Genomic_DNA"/>
</dbReference>
<sequence length="73" mass="8584">DRVKSREIAIGEDAQQARTPALWLTPNDSQPYPICSVNSNWDKNVRTETRLELNKWYHIAYTLSEPQKCMELY</sequence>
<evidence type="ECO:0000313" key="1">
    <source>
        <dbReference type="EMBL" id="CAG8848543.1"/>
    </source>
</evidence>
<dbReference type="Proteomes" id="UP000789920">
    <property type="component" value="Unassembled WGS sequence"/>
</dbReference>
<feature type="non-terminal residue" evidence="1">
    <location>
        <position position="73"/>
    </location>
</feature>
<proteinExistence type="predicted"/>
<keyword evidence="2" id="KW-1185">Reference proteome</keyword>
<feature type="non-terminal residue" evidence="1">
    <location>
        <position position="1"/>
    </location>
</feature>
<accession>A0ACA9SVW2</accession>
<protein>
    <submittedName>
        <fullName evidence="1">5663_t:CDS:1</fullName>
    </submittedName>
</protein>
<reference evidence="1" key="1">
    <citation type="submission" date="2021-06" db="EMBL/GenBank/DDBJ databases">
        <authorList>
            <person name="Kallberg Y."/>
            <person name="Tangrot J."/>
            <person name="Rosling A."/>
        </authorList>
    </citation>
    <scope>NUCLEOTIDE SEQUENCE</scope>
    <source>
        <strain evidence="1">MA461A</strain>
    </source>
</reference>
<organism evidence="1 2">
    <name type="scientific">Racocetra persica</name>
    <dbReference type="NCBI Taxonomy" id="160502"/>
    <lineage>
        <taxon>Eukaryota</taxon>
        <taxon>Fungi</taxon>
        <taxon>Fungi incertae sedis</taxon>
        <taxon>Mucoromycota</taxon>
        <taxon>Glomeromycotina</taxon>
        <taxon>Glomeromycetes</taxon>
        <taxon>Diversisporales</taxon>
        <taxon>Gigasporaceae</taxon>
        <taxon>Racocetra</taxon>
    </lineage>
</organism>